<dbReference type="GO" id="GO:0006355">
    <property type="term" value="P:regulation of DNA-templated transcription"/>
    <property type="evidence" value="ECO:0007669"/>
    <property type="project" value="UniProtKB-ARBA"/>
</dbReference>
<reference evidence="17" key="1">
    <citation type="journal article" date="2014" name="Genome Biol.">
        <title>Transcriptome and methylome profiling reveals relics of genome dominance in the mesopolyploid Brassica oleracea.</title>
        <authorList>
            <person name="Parkin I.A."/>
            <person name="Koh C."/>
            <person name="Tang H."/>
            <person name="Robinson S.J."/>
            <person name="Kagale S."/>
            <person name="Clarke W.E."/>
            <person name="Town C.D."/>
            <person name="Nixon J."/>
            <person name="Krishnakumar V."/>
            <person name="Bidwell S.L."/>
            <person name="Denoeud F."/>
            <person name="Belcram H."/>
            <person name="Links M.G."/>
            <person name="Just J."/>
            <person name="Clarke C."/>
            <person name="Bender T."/>
            <person name="Huebert T."/>
            <person name="Mason A.S."/>
            <person name="Pires J.C."/>
            <person name="Barker G."/>
            <person name="Moore J."/>
            <person name="Walley P.G."/>
            <person name="Manoli S."/>
            <person name="Batley J."/>
            <person name="Edwards D."/>
            <person name="Nelson M.N."/>
            <person name="Wang X."/>
            <person name="Paterson A.H."/>
            <person name="King G."/>
            <person name="Bancroft I."/>
            <person name="Chalhoub B."/>
            <person name="Sharpe A.G."/>
        </authorList>
    </citation>
    <scope>NUCLEOTIDE SEQUENCE [LARGE SCALE GENOMIC DNA]</scope>
    <source>
        <strain evidence="17">cv. TO1000</strain>
    </source>
</reference>
<evidence type="ECO:0000256" key="9">
    <source>
        <dbReference type="ARBA" id="ARBA00023015"/>
    </source>
</evidence>
<dbReference type="PANTHER" id="PTHR10694:SF113">
    <property type="entry name" value="PROTEIN JUMONJI"/>
    <property type="match status" value="1"/>
</dbReference>
<dbReference type="PROSITE" id="PS51543">
    <property type="entry name" value="FYRC"/>
    <property type="match status" value="1"/>
</dbReference>
<evidence type="ECO:0000256" key="6">
    <source>
        <dbReference type="ARBA" id="ARBA00022964"/>
    </source>
</evidence>
<dbReference type="GO" id="GO:0045814">
    <property type="term" value="P:negative regulation of gene expression, epigenetic"/>
    <property type="evidence" value="ECO:0007669"/>
    <property type="project" value="UniProtKB-ARBA"/>
</dbReference>
<dbReference type="Pfam" id="PF05964">
    <property type="entry name" value="FYRN"/>
    <property type="match status" value="1"/>
</dbReference>
<comment type="catalytic activity">
    <reaction evidence="14">
        <text>N(6),N(6),N(6)-trimethyl-L-lysyl(4)-[histone H3] + 2-oxoglutarate + O2 = N(6),N(6)-dimethyl-L-lysyl(4)-[histone H3] + formaldehyde + succinate + CO2</text>
        <dbReference type="Rhea" id="RHEA:60212"/>
        <dbReference type="Rhea" id="RHEA-COMP:15537"/>
        <dbReference type="Rhea" id="RHEA-COMP:15540"/>
        <dbReference type="ChEBI" id="CHEBI:15379"/>
        <dbReference type="ChEBI" id="CHEBI:16526"/>
        <dbReference type="ChEBI" id="CHEBI:16810"/>
        <dbReference type="ChEBI" id="CHEBI:16842"/>
        <dbReference type="ChEBI" id="CHEBI:30031"/>
        <dbReference type="ChEBI" id="CHEBI:61961"/>
        <dbReference type="ChEBI" id="CHEBI:61976"/>
    </reaction>
    <physiologicalReaction direction="left-to-right" evidence="14">
        <dbReference type="Rhea" id="RHEA:60213"/>
    </physiologicalReaction>
</comment>
<evidence type="ECO:0000256" key="7">
    <source>
        <dbReference type="ARBA" id="ARBA00023002"/>
    </source>
</evidence>
<proteinExistence type="inferred from homology"/>
<evidence type="ECO:0000256" key="14">
    <source>
        <dbReference type="ARBA" id="ARBA00051640"/>
    </source>
</evidence>
<dbReference type="SMART" id="SM00541">
    <property type="entry name" value="FYRN"/>
    <property type="match status" value="1"/>
</dbReference>
<evidence type="ECO:0000256" key="10">
    <source>
        <dbReference type="ARBA" id="ARBA00023163"/>
    </source>
</evidence>
<dbReference type="InterPro" id="IPR003347">
    <property type="entry name" value="JmjC_dom"/>
</dbReference>
<evidence type="ECO:0000256" key="11">
    <source>
        <dbReference type="ARBA" id="ARBA00023242"/>
    </source>
</evidence>
<keyword evidence="4" id="KW-0479">Metal-binding</keyword>
<feature type="region of interest" description="Disordered" evidence="15">
    <location>
        <begin position="443"/>
        <end position="468"/>
    </location>
</feature>
<keyword evidence="8" id="KW-0408">Iron</keyword>
<evidence type="ECO:0000256" key="12">
    <source>
        <dbReference type="ARBA" id="ARBA00050619"/>
    </source>
</evidence>
<dbReference type="FunFam" id="3.30.160.360:FF:000005">
    <property type="entry name" value="Putative lysine-specific demethylase JMJ16"/>
    <property type="match status" value="1"/>
</dbReference>
<evidence type="ECO:0000256" key="8">
    <source>
        <dbReference type="ARBA" id="ARBA00023004"/>
    </source>
</evidence>
<dbReference type="GO" id="GO:0005634">
    <property type="term" value="C:nucleus"/>
    <property type="evidence" value="ECO:0007669"/>
    <property type="project" value="UniProtKB-SubCell"/>
</dbReference>
<dbReference type="GO" id="GO:0048589">
    <property type="term" value="P:developmental growth"/>
    <property type="evidence" value="ECO:0007669"/>
    <property type="project" value="UniProtKB-ARBA"/>
</dbReference>
<accession>A0A0D2ZS07</accession>
<dbReference type="GO" id="GO:0000785">
    <property type="term" value="C:chromatin"/>
    <property type="evidence" value="ECO:0007669"/>
    <property type="project" value="TreeGrafter"/>
</dbReference>
<dbReference type="SMART" id="SM00542">
    <property type="entry name" value="FYRC"/>
    <property type="match status" value="1"/>
</dbReference>
<feature type="compositionally biased region" description="Basic and acidic residues" evidence="15">
    <location>
        <begin position="398"/>
        <end position="410"/>
    </location>
</feature>
<dbReference type="AlphaFoldDB" id="A0A0D2ZS07"/>
<dbReference type="Gramene" id="Bo00891s040.1">
    <property type="protein sequence ID" value="Bo00891s040.1"/>
    <property type="gene ID" value="Bo00891s040"/>
</dbReference>
<dbReference type="GO" id="GO:0046872">
    <property type="term" value="F:metal ion binding"/>
    <property type="evidence" value="ECO:0007669"/>
    <property type="project" value="UniProtKB-KW"/>
</dbReference>
<keyword evidence="9" id="KW-0805">Transcription regulation</keyword>
<dbReference type="InterPro" id="IPR003889">
    <property type="entry name" value="FYrich_C"/>
</dbReference>
<dbReference type="GO" id="GO:0048731">
    <property type="term" value="P:system development"/>
    <property type="evidence" value="ECO:0007669"/>
    <property type="project" value="UniProtKB-ARBA"/>
</dbReference>
<reference evidence="17" key="2">
    <citation type="submission" date="2015-06" db="UniProtKB">
        <authorList>
            <consortium name="EnsemblPlants"/>
        </authorList>
    </citation>
    <scope>IDENTIFICATION</scope>
</reference>
<feature type="domain" description="JmjC" evidence="16">
    <location>
        <begin position="1"/>
        <end position="124"/>
    </location>
</feature>
<dbReference type="PANTHER" id="PTHR10694">
    <property type="entry name" value="LYSINE-SPECIFIC DEMETHYLASE"/>
    <property type="match status" value="1"/>
</dbReference>
<dbReference type="SUPFAM" id="SSF51197">
    <property type="entry name" value="Clavaminate synthase-like"/>
    <property type="match status" value="1"/>
</dbReference>
<keyword evidence="6" id="KW-0223">Dioxygenase</keyword>
<keyword evidence="10" id="KW-0804">Transcription</keyword>
<dbReference type="SMART" id="SM00558">
    <property type="entry name" value="JmjC"/>
    <property type="match status" value="1"/>
</dbReference>
<keyword evidence="18" id="KW-1185">Reference proteome</keyword>
<keyword evidence="11" id="KW-0539">Nucleus</keyword>
<dbReference type="InterPro" id="IPR003888">
    <property type="entry name" value="FYrich_N"/>
</dbReference>
<evidence type="ECO:0000259" key="16">
    <source>
        <dbReference type="PROSITE" id="PS51184"/>
    </source>
</evidence>
<comment type="cofactor">
    <cofactor evidence="1">
        <name>Fe(2+)</name>
        <dbReference type="ChEBI" id="CHEBI:29033"/>
    </cofactor>
</comment>
<sequence length="774" mass="86767">MNTRVEDHHLYSMNYMHWGAPKLWYGVAGKDAVKLEEAMRKHLPDLFEEQPDLLHKLVTQLSPSKLKTAGVPVHRCVQHAGEFVLTFSRAYHAGFNCGFNCAEAVNVAISVSKVNRKEVSSYVIHGVAQDYKGERESFKEYFCYLIKLAPVDWLPHGQIAIELYCQQGRKTSISNDKLLLGAAREVVKADWELTLLKKNTIDNSRWKEFSGKEGILAKTLKARIDMERTRREFLCSSSLALKMHSNFDATQRERLCSCPWVAKCYLFRYDMDELNVLLEAVEGKLSSVYRWARQDLGLALSEHLSGSKMETGEEEPQAAALLGKDFQLKVTSREDLSRGLEKTLLLKVKEEQLTPSHCMKPVKEEEGISMTAAKSTSGKKSSQSVPDDVILLSDDEHDIPRKQVSEKRDAVSSGKHLKIQERPTHVLALEAPSKTPVPVLEKQANSLPDRQNTMSLPTNDQRAMGEDAPSSVADGLALVTSNQDGVKPTSCKSKTSGALAIQEVVDGIRSNSGTPSCSQNNSPDRIIRQKGPRIAKVVRRINCNVEPLNYGSVLSGKSWCNRRAIFPKGFRSRVKYINVLDPTRMSFYVSEILDAGRNSPLFMVYLEGVPSEVFAHLSPTRCWEMVRDRVNQEISKQHKAGKLDLPPLQPSGSPDGFEMFGYTSPAILQAIEALDVNRVCIEYWESRPYSRPQVQFPANALLLREANTSIQSSDVRNLQKAPRQRLLPAGAKSNLKVLLKKANMEELSSLQEVLSESNIDLVTELVKEEIQKRC</sequence>
<evidence type="ECO:0000256" key="5">
    <source>
        <dbReference type="ARBA" id="ARBA00022853"/>
    </source>
</evidence>
<evidence type="ECO:0000256" key="4">
    <source>
        <dbReference type="ARBA" id="ARBA00022723"/>
    </source>
</evidence>
<evidence type="ECO:0000256" key="1">
    <source>
        <dbReference type="ARBA" id="ARBA00001954"/>
    </source>
</evidence>
<evidence type="ECO:0000256" key="15">
    <source>
        <dbReference type="SAM" id="MobiDB-lite"/>
    </source>
</evidence>
<dbReference type="PROSITE" id="PS51542">
    <property type="entry name" value="FYRN"/>
    <property type="match status" value="1"/>
</dbReference>
<dbReference type="GO" id="GO:0051093">
    <property type="term" value="P:negative regulation of developmental process"/>
    <property type="evidence" value="ECO:0007669"/>
    <property type="project" value="UniProtKB-ARBA"/>
</dbReference>
<dbReference type="Gene3D" id="2.60.120.650">
    <property type="entry name" value="Cupin"/>
    <property type="match status" value="1"/>
</dbReference>
<feature type="region of interest" description="Disordered" evidence="15">
    <location>
        <begin position="394"/>
        <end position="416"/>
    </location>
</feature>
<dbReference type="STRING" id="109376.A0A0D2ZS07"/>
<comment type="subcellular location">
    <subcellularLocation>
        <location evidence="2">Nucleus</location>
    </subcellularLocation>
</comment>
<evidence type="ECO:0000313" key="17">
    <source>
        <dbReference type="EnsemblPlants" id="Bo00891s040.1"/>
    </source>
</evidence>
<evidence type="ECO:0000256" key="2">
    <source>
        <dbReference type="ARBA" id="ARBA00004123"/>
    </source>
</evidence>
<dbReference type="eggNOG" id="KOG1246">
    <property type="taxonomic scope" value="Eukaryota"/>
</dbReference>
<protein>
    <recommendedName>
        <fullName evidence="16">JmjC domain-containing protein</fullName>
    </recommendedName>
</protein>
<evidence type="ECO:0000256" key="3">
    <source>
        <dbReference type="ARBA" id="ARBA00006801"/>
    </source>
</evidence>
<keyword evidence="7" id="KW-0560">Oxidoreductase</keyword>
<dbReference type="Proteomes" id="UP000032141">
    <property type="component" value="Unassembled WGS sequence"/>
</dbReference>
<evidence type="ECO:0000313" key="18">
    <source>
        <dbReference type="Proteomes" id="UP000032141"/>
    </source>
</evidence>
<comment type="similarity">
    <text evidence="3">Belongs to the JARID1 histone demethylase family.</text>
</comment>
<dbReference type="PROSITE" id="PS51184">
    <property type="entry name" value="JMJC"/>
    <property type="match status" value="1"/>
</dbReference>
<dbReference type="GO" id="GO:0034647">
    <property type="term" value="F:histone H3K4me/H3K4me2/H3K4me3 demethylase activity"/>
    <property type="evidence" value="ECO:0007669"/>
    <property type="project" value="TreeGrafter"/>
</dbReference>
<name>A0A0D2ZS07_BRAOL</name>
<dbReference type="Gene3D" id="3.30.160.360">
    <property type="match status" value="1"/>
</dbReference>
<dbReference type="OMA" id="NTRVEDH"/>
<dbReference type="EnsemblPlants" id="Bo00891s040.1">
    <property type="protein sequence ID" value="Bo00891s040.1"/>
    <property type="gene ID" value="Bo00891s040"/>
</dbReference>
<keyword evidence="5" id="KW-0156">Chromatin regulator</keyword>
<comment type="catalytic activity">
    <reaction evidence="12">
        <text>N(6),N(6)-dimethyl-L-lysyl(4)-[histone H3] + 2-oxoglutarate + O2 = N(6)-methyl-L-lysyl(4)-[histone H3] + formaldehyde + succinate + CO2</text>
        <dbReference type="Rhea" id="RHEA:60216"/>
        <dbReference type="Rhea" id="RHEA-COMP:15540"/>
        <dbReference type="Rhea" id="RHEA-COMP:15543"/>
        <dbReference type="ChEBI" id="CHEBI:15379"/>
        <dbReference type="ChEBI" id="CHEBI:16526"/>
        <dbReference type="ChEBI" id="CHEBI:16810"/>
        <dbReference type="ChEBI" id="CHEBI:16842"/>
        <dbReference type="ChEBI" id="CHEBI:30031"/>
        <dbReference type="ChEBI" id="CHEBI:61929"/>
        <dbReference type="ChEBI" id="CHEBI:61976"/>
    </reaction>
    <physiologicalReaction direction="left-to-right" evidence="12">
        <dbReference type="Rhea" id="RHEA:60217"/>
    </physiologicalReaction>
</comment>
<feature type="compositionally biased region" description="Polar residues" evidence="15">
    <location>
        <begin position="443"/>
        <end position="461"/>
    </location>
</feature>
<dbReference type="Pfam" id="PF02373">
    <property type="entry name" value="JmjC"/>
    <property type="match status" value="1"/>
</dbReference>
<comment type="catalytic activity">
    <reaction evidence="13">
        <text>N(6)-methyl-L-lysyl(4)-[histone H3] + 2-oxoglutarate + O2 = L-lysyl(4)-[histone H3] + formaldehyde + succinate + CO2</text>
        <dbReference type="Rhea" id="RHEA:60220"/>
        <dbReference type="Rhea" id="RHEA-COMP:15543"/>
        <dbReference type="Rhea" id="RHEA-COMP:15547"/>
        <dbReference type="ChEBI" id="CHEBI:15379"/>
        <dbReference type="ChEBI" id="CHEBI:16526"/>
        <dbReference type="ChEBI" id="CHEBI:16810"/>
        <dbReference type="ChEBI" id="CHEBI:16842"/>
        <dbReference type="ChEBI" id="CHEBI:29969"/>
        <dbReference type="ChEBI" id="CHEBI:30031"/>
        <dbReference type="ChEBI" id="CHEBI:61929"/>
    </reaction>
    <physiologicalReaction direction="left-to-right" evidence="13">
        <dbReference type="Rhea" id="RHEA:60221"/>
    </physiologicalReaction>
</comment>
<dbReference type="Pfam" id="PF05965">
    <property type="entry name" value="FYRC"/>
    <property type="match status" value="1"/>
</dbReference>
<organism evidence="17 18">
    <name type="scientific">Brassica oleracea var. oleracea</name>
    <dbReference type="NCBI Taxonomy" id="109376"/>
    <lineage>
        <taxon>Eukaryota</taxon>
        <taxon>Viridiplantae</taxon>
        <taxon>Streptophyta</taxon>
        <taxon>Embryophyta</taxon>
        <taxon>Tracheophyta</taxon>
        <taxon>Spermatophyta</taxon>
        <taxon>Magnoliopsida</taxon>
        <taxon>eudicotyledons</taxon>
        <taxon>Gunneridae</taxon>
        <taxon>Pentapetalae</taxon>
        <taxon>rosids</taxon>
        <taxon>malvids</taxon>
        <taxon>Brassicales</taxon>
        <taxon>Brassicaceae</taxon>
        <taxon>Brassiceae</taxon>
        <taxon>Brassica</taxon>
    </lineage>
</organism>
<dbReference type="HOGENOM" id="CLU_000991_8_0_1"/>
<evidence type="ECO:0000256" key="13">
    <source>
        <dbReference type="ARBA" id="ARBA00050935"/>
    </source>
</evidence>